<reference evidence="1" key="1">
    <citation type="submission" date="2006-09" db="EMBL/GenBank/DDBJ databases">
        <title>Complete sequence of Rhodopseudomonas palustris BisA53.</title>
        <authorList>
            <consortium name="US DOE Joint Genome Institute"/>
            <person name="Copeland A."/>
            <person name="Lucas S."/>
            <person name="Lapidus A."/>
            <person name="Barry K."/>
            <person name="Detter J.C."/>
            <person name="Glavina del Rio T."/>
            <person name="Hammon N."/>
            <person name="Israni S."/>
            <person name="Dalin E."/>
            <person name="Tice H."/>
            <person name="Pitluck S."/>
            <person name="Chain P."/>
            <person name="Malfatti S."/>
            <person name="Shin M."/>
            <person name="Vergez L."/>
            <person name="Schmutz J."/>
            <person name="Larimer F."/>
            <person name="Land M."/>
            <person name="Hauser L."/>
            <person name="Pelletier D.A."/>
            <person name="Kyrpides N."/>
            <person name="Kim E."/>
            <person name="Harwood C.S."/>
            <person name="Oda Y."/>
            <person name="Richardson P."/>
        </authorList>
    </citation>
    <scope>NUCLEOTIDE SEQUENCE [LARGE SCALE GENOMIC DNA]</scope>
    <source>
        <strain evidence="1">BisA53</strain>
    </source>
</reference>
<proteinExistence type="predicted"/>
<evidence type="ECO:0000313" key="1">
    <source>
        <dbReference type="EMBL" id="ABJ07141.1"/>
    </source>
</evidence>
<dbReference type="HOGENOM" id="CLU_2587427_0_0_5"/>
<organism evidence="1">
    <name type="scientific">Rhodopseudomonas palustris (strain BisA53)</name>
    <dbReference type="NCBI Taxonomy" id="316055"/>
    <lineage>
        <taxon>Bacteria</taxon>
        <taxon>Pseudomonadati</taxon>
        <taxon>Pseudomonadota</taxon>
        <taxon>Alphaproteobacteria</taxon>
        <taxon>Hyphomicrobiales</taxon>
        <taxon>Nitrobacteraceae</taxon>
        <taxon>Rhodopseudomonas</taxon>
    </lineage>
</organism>
<sequence length="80" mass="9526">MPQDSGTLSREWYKLNPNGKHPTFAEHVFDRLQHDRTDEVWSGFEFLGLWCREPIDLDRHRIRKDVSSCESSFEINSVKF</sequence>
<dbReference type="STRING" id="316055.RPE_3206"/>
<accession>Q07LP3</accession>
<gene>
    <name evidence="1" type="ordered locus">RPE_3206</name>
</gene>
<name>Q07LP3_RHOP5</name>
<dbReference type="EMBL" id="CP000463">
    <property type="protein sequence ID" value="ABJ07141.1"/>
    <property type="molecule type" value="Genomic_DNA"/>
</dbReference>
<protein>
    <submittedName>
        <fullName evidence="1">Uncharacterized protein</fullName>
    </submittedName>
</protein>
<dbReference type="KEGG" id="rpe:RPE_3206"/>
<dbReference type="AlphaFoldDB" id="Q07LP3"/>